<evidence type="ECO:0000256" key="1">
    <source>
        <dbReference type="SAM" id="MobiDB-lite"/>
    </source>
</evidence>
<dbReference type="OrthoDB" id="10252800at2759"/>
<dbReference type="Proteomes" id="UP000008974">
    <property type="component" value="Unassembled WGS sequence"/>
</dbReference>
<feature type="region of interest" description="Disordered" evidence="1">
    <location>
        <begin position="154"/>
        <end position="175"/>
    </location>
</feature>
<sequence>MKLSNDLFRQKEQLGDDFEGEDGGINPDQANSGPQCTASGLNFDFAEGGKFHSFRAHAVAKLNMPVFQTDLSPIYHKSDSKLRSKHVSSIMSLQNLDGLGSVRRVSSIAKPPDSETYPLTTKQKMNQINASGGGNPIYFAKKTAKLKPSMIKKSTCNASNAQRKSSDLTTQTPPLPGVTLLSDSLTFSANTVPNIGENTIGSSSHVGISLGHSLGVEFREPYEVRKYGTSISNPSGREASIAKKAELETELLNQRIQFSNQQPAHAFGKKFRDPIKAPASASRAYGSRAPMRARTISASAYIRNSTARINSAGMESKSARPVSAGMNSSLNPPRMHTSQRRDETQGSLLRISIQSTNATGPHLFDITQPPHQPVNQRRRPQSADSALYARRRVTSMSAFVTPSRDLHESKELNQRLTKSSYIDINSTINLALSVKDGDTGQATSAQKRPQSAMAGNSKEYLLAGSYKLPFTKQNIRARLGLKKVEPTVKPIDRIHEVIGFNPSGYTYEKGRIEREKQEFLRQCNGAVRQYPVSATLYPRKPQRLSWHGIANTKQGNTSENMTGMEAHSPATELHGRCTLRDEGDQMNVISFSNKGEKPGNQIFQTPVKKHQGPASAKTVILETPEKRPSNAAVVQQYIASLSGGQRSRPASAAAGTFGVDSLPTKVFITKEPLPLRRTHHKHQFSMFYDPNATTEVYDRTVRLRSRPSSASKTLLVKH</sequence>
<dbReference type="AlphaFoldDB" id="E1EWE8"/>
<reference evidence="2 3" key="1">
    <citation type="journal article" date="2010" name="BMC Genomics">
        <title>Genome analysis and comparative genomics of a Giardia intestinalis assemblage E isolate.</title>
        <authorList>
            <person name="Jerlstrom-Hultqvist J."/>
            <person name="Franzen O."/>
            <person name="Ankarklev J."/>
            <person name="Xu F."/>
            <person name="Nohynkova E."/>
            <person name="Andersson J.O."/>
            <person name="Svard S.G."/>
            <person name="Andersson B."/>
        </authorList>
    </citation>
    <scope>NUCLEOTIDE SEQUENCE [LARGE SCALE GENOMIC DNA]</scope>
    <source>
        <strain evidence="2 3">P15</strain>
    </source>
</reference>
<accession>E1EWE8</accession>
<dbReference type="OMA" id="FLRQCNG"/>
<comment type="caution">
    <text evidence="2">The sequence shown here is derived from an EMBL/GenBank/DDBJ whole genome shotgun (WGS) entry which is preliminary data.</text>
</comment>
<dbReference type="VEuPathDB" id="GiardiaDB:GLP15_5219"/>
<evidence type="ECO:0000313" key="3">
    <source>
        <dbReference type="Proteomes" id="UP000008974"/>
    </source>
</evidence>
<feature type="compositionally biased region" description="Polar residues" evidence="1">
    <location>
        <begin position="154"/>
        <end position="172"/>
    </location>
</feature>
<protein>
    <submittedName>
        <fullName evidence="2">Uncharacterized protein</fullName>
    </submittedName>
</protein>
<feature type="region of interest" description="Disordered" evidence="1">
    <location>
        <begin position="14"/>
        <end position="36"/>
    </location>
</feature>
<name>E1EWE8_GIAIA</name>
<feature type="region of interest" description="Disordered" evidence="1">
    <location>
        <begin position="311"/>
        <end position="345"/>
    </location>
</feature>
<dbReference type="EMBL" id="ACVC01000027">
    <property type="protein sequence ID" value="EFO65542.1"/>
    <property type="molecule type" value="Genomic_DNA"/>
</dbReference>
<proteinExistence type="predicted"/>
<feature type="region of interest" description="Disordered" evidence="1">
    <location>
        <begin position="592"/>
        <end position="614"/>
    </location>
</feature>
<evidence type="ECO:0000313" key="2">
    <source>
        <dbReference type="EMBL" id="EFO65542.1"/>
    </source>
</evidence>
<gene>
    <name evidence="2" type="ORF">GLP15_5219</name>
</gene>
<organism evidence="2 3">
    <name type="scientific">Giardia intestinalis (strain P15)</name>
    <name type="common">Giardia lamblia</name>
    <dbReference type="NCBI Taxonomy" id="658858"/>
    <lineage>
        <taxon>Eukaryota</taxon>
        <taxon>Metamonada</taxon>
        <taxon>Diplomonadida</taxon>
        <taxon>Hexamitidae</taxon>
        <taxon>Giardiinae</taxon>
        <taxon>Giardia</taxon>
    </lineage>
</organism>
<feature type="region of interest" description="Disordered" evidence="1">
    <location>
        <begin position="359"/>
        <end position="383"/>
    </location>
</feature>